<dbReference type="EMBL" id="OZ035831">
    <property type="protein sequence ID" value="CAL1615170.1"/>
    <property type="molecule type" value="Genomic_DNA"/>
</dbReference>
<gene>
    <name evidence="1" type="ORF">KC01_LOCUS41164</name>
</gene>
<accession>A0AAV2MPJ0</accession>
<name>A0AAV2MPJ0_KNICA</name>
<sequence length="106" mass="11394">MQSSPPGPHNAILTPWTSSCSPHPLDLIMQSSPPGPHNAILTSWTSSCSPHPLDLIMQSSPPGPSGPPLAPQSWHQVSFSAHIIRFPQTCRVWRLCAHMPASITSS</sequence>
<evidence type="ECO:0000313" key="2">
    <source>
        <dbReference type="Proteomes" id="UP001497482"/>
    </source>
</evidence>
<reference evidence="1 2" key="1">
    <citation type="submission" date="2024-04" db="EMBL/GenBank/DDBJ databases">
        <authorList>
            <person name="Waldvogel A.-M."/>
            <person name="Schoenle A."/>
        </authorList>
    </citation>
    <scope>NUCLEOTIDE SEQUENCE [LARGE SCALE GENOMIC DNA]</scope>
</reference>
<organism evidence="1 2">
    <name type="scientific">Knipowitschia caucasica</name>
    <name type="common">Caucasian dwarf goby</name>
    <name type="synonym">Pomatoschistus caucasicus</name>
    <dbReference type="NCBI Taxonomy" id="637954"/>
    <lineage>
        <taxon>Eukaryota</taxon>
        <taxon>Metazoa</taxon>
        <taxon>Chordata</taxon>
        <taxon>Craniata</taxon>
        <taxon>Vertebrata</taxon>
        <taxon>Euteleostomi</taxon>
        <taxon>Actinopterygii</taxon>
        <taxon>Neopterygii</taxon>
        <taxon>Teleostei</taxon>
        <taxon>Neoteleostei</taxon>
        <taxon>Acanthomorphata</taxon>
        <taxon>Gobiaria</taxon>
        <taxon>Gobiiformes</taxon>
        <taxon>Gobioidei</taxon>
        <taxon>Gobiidae</taxon>
        <taxon>Gobiinae</taxon>
        <taxon>Knipowitschia</taxon>
    </lineage>
</organism>
<protein>
    <submittedName>
        <fullName evidence="1">Uncharacterized protein</fullName>
    </submittedName>
</protein>
<evidence type="ECO:0000313" key="1">
    <source>
        <dbReference type="EMBL" id="CAL1615170.1"/>
    </source>
</evidence>
<proteinExistence type="predicted"/>
<dbReference type="Proteomes" id="UP001497482">
    <property type="component" value="Chromosome 9"/>
</dbReference>
<keyword evidence="2" id="KW-1185">Reference proteome</keyword>
<dbReference type="AlphaFoldDB" id="A0AAV2MPJ0"/>